<protein>
    <submittedName>
        <fullName evidence="2">Uncharacterized protein</fullName>
    </submittedName>
</protein>
<evidence type="ECO:0000256" key="1">
    <source>
        <dbReference type="SAM" id="MobiDB-lite"/>
    </source>
</evidence>
<comment type="caution">
    <text evidence="2">The sequence shown here is derived from an EMBL/GenBank/DDBJ whole genome shotgun (WGS) entry which is preliminary data.</text>
</comment>
<name>A0A1Q9D1E4_SYMMI</name>
<dbReference type="OrthoDB" id="10457620at2759"/>
<feature type="compositionally biased region" description="Low complexity" evidence="1">
    <location>
        <begin position="203"/>
        <end position="216"/>
    </location>
</feature>
<organism evidence="2 3">
    <name type="scientific">Symbiodinium microadriaticum</name>
    <name type="common">Dinoflagellate</name>
    <name type="synonym">Zooxanthella microadriatica</name>
    <dbReference type="NCBI Taxonomy" id="2951"/>
    <lineage>
        <taxon>Eukaryota</taxon>
        <taxon>Sar</taxon>
        <taxon>Alveolata</taxon>
        <taxon>Dinophyceae</taxon>
        <taxon>Suessiales</taxon>
        <taxon>Symbiodiniaceae</taxon>
        <taxon>Symbiodinium</taxon>
    </lineage>
</organism>
<evidence type="ECO:0000313" key="2">
    <source>
        <dbReference type="EMBL" id="OLP88965.1"/>
    </source>
</evidence>
<dbReference type="Proteomes" id="UP000186817">
    <property type="component" value="Unassembled WGS sequence"/>
</dbReference>
<sequence length="599" mass="64119">MARLVRELSGPEDGTGSFSLRRARTSSFRGRRADLLTIESAAKASSPSPTPTRLNLPGIAGGPSTPCKSRPLTPRPRSSPAAEDCEHEIRSQPLSSWRKPQTEGKDFALNLSRKPTAASDANSREGSVDSCSDCSHKEHFLPPCLTGSVDSSDEEDLLFPVHIGSRPKANTYAEGDLARADTLRKPRRLPKVRNTDSLLADPKQASKAKPSKASNEASMAIADGRACKSPPHSCILHLQLLTRFFFGPDLFASMMFDESQFALQAGVGLAEQATFQATCVSSDAHSGNIKLLKFLEQGLLQDQYPGELVQVDRQQAQNVGSGHLLSEGSSASSSPGSAEQCATASRELAKVLVADCYGDVPVYRWAREACNSRTSFPVLDVLFLPAVLLAGDAGLGGRTFFTGFIKAGFGRPDLLTTYLGLVALLPMWHMWTLVRPVKLQGPRNTIVINAWPGDGNRYLDLPQGQLPAVPGTSQSGVSPGPAVAATLAYTVPPAASATPAYRQQMLAAWPPGAATTPAYVAPELTSVDTKGSSQWVEQHMADVAAAELRWGQQPPEGLQTNRAPVAFDEDMTGARMPEILDAAWGPQWKVRVGRDSVSL</sequence>
<dbReference type="EMBL" id="LSRX01000785">
    <property type="protein sequence ID" value="OLP88965.1"/>
    <property type="molecule type" value="Genomic_DNA"/>
</dbReference>
<keyword evidence="3" id="KW-1185">Reference proteome</keyword>
<feature type="compositionally biased region" description="Low complexity" evidence="1">
    <location>
        <begin position="69"/>
        <end position="80"/>
    </location>
</feature>
<evidence type="ECO:0000313" key="3">
    <source>
        <dbReference type="Proteomes" id="UP000186817"/>
    </source>
</evidence>
<accession>A0A1Q9D1E4</accession>
<reference evidence="2 3" key="1">
    <citation type="submission" date="2016-02" db="EMBL/GenBank/DDBJ databases">
        <title>Genome analysis of coral dinoflagellate symbionts highlights evolutionary adaptations to a symbiotic lifestyle.</title>
        <authorList>
            <person name="Aranda M."/>
            <person name="Li Y."/>
            <person name="Liew Y.J."/>
            <person name="Baumgarten S."/>
            <person name="Simakov O."/>
            <person name="Wilson M."/>
            <person name="Piel J."/>
            <person name="Ashoor H."/>
            <person name="Bougouffa S."/>
            <person name="Bajic V.B."/>
            <person name="Ryu T."/>
            <person name="Ravasi T."/>
            <person name="Bayer T."/>
            <person name="Micklem G."/>
            <person name="Kim H."/>
            <person name="Bhak J."/>
            <person name="Lajeunesse T.C."/>
            <person name="Voolstra C.R."/>
        </authorList>
    </citation>
    <scope>NUCLEOTIDE SEQUENCE [LARGE SCALE GENOMIC DNA]</scope>
    <source>
        <strain evidence="2 3">CCMP2467</strain>
    </source>
</reference>
<feature type="region of interest" description="Disordered" evidence="1">
    <location>
        <begin position="184"/>
        <end position="216"/>
    </location>
</feature>
<feature type="region of interest" description="Disordered" evidence="1">
    <location>
        <begin position="1"/>
        <end position="128"/>
    </location>
</feature>
<gene>
    <name evidence="2" type="ORF">AK812_SmicGene29616</name>
</gene>
<dbReference type="AlphaFoldDB" id="A0A1Q9D1E4"/>
<proteinExistence type="predicted"/>